<feature type="transmembrane region" description="Helical" evidence="1">
    <location>
        <begin position="194"/>
        <end position="217"/>
    </location>
</feature>
<sequence>MINNWNRSSEDDNEDITLIQILKGESLFPLDLNSFKEFCQLEHPQVMPLFAFWEDVISYQIRCLDFEQRFPLNFSKSPNTPSFPRTGVSKGGLVQVEEEYVLQNVPQYEADVILELKALASQLLDKYLNPNSPYYVPVAKEEQLHIYEIVQDEHTPLILRFTPVQKLITKRLQPAFLSFYRSIVNNNLTLKGSLISLGLGAATLVFGLTLAFCLIFLPQYSKNWRLFSIPPIFLGFLGLFTSANKFSPILGLLKLREREFLHLEKIENSHLNHNYFRKSLYWLFVTILSTLVFSLILCLVPGTLLRR</sequence>
<dbReference type="InterPro" id="IPR044926">
    <property type="entry name" value="RGS_subdomain_2"/>
</dbReference>
<evidence type="ECO:0000313" key="3">
    <source>
        <dbReference type="Proteomes" id="UP000070444"/>
    </source>
</evidence>
<keyword evidence="1" id="KW-1133">Transmembrane helix</keyword>
<keyword evidence="1" id="KW-0472">Membrane</keyword>
<protein>
    <recommendedName>
        <fullName evidence="4">RGS domain-containing protein</fullName>
    </recommendedName>
</protein>
<reference evidence="2 3" key="1">
    <citation type="journal article" date="2015" name="Genome Biol. Evol.">
        <title>Phylogenomic analyses indicate that early fungi evolved digesting cell walls of algal ancestors of land plants.</title>
        <authorList>
            <person name="Chang Y."/>
            <person name="Wang S."/>
            <person name="Sekimoto S."/>
            <person name="Aerts A.L."/>
            <person name="Choi C."/>
            <person name="Clum A."/>
            <person name="LaButti K.M."/>
            <person name="Lindquist E.A."/>
            <person name="Yee Ngan C."/>
            <person name="Ohm R.A."/>
            <person name="Salamov A.A."/>
            <person name="Grigoriev I.V."/>
            <person name="Spatafora J.W."/>
            <person name="Berbee M.L."/>
        </authorList>
    </citation>
    <scope>NUCLEOTIDE SEQUENCE [LARGE SCALE GENOMIC DNA]</scope>
    <source>
        <strain evidence="2 3">NRRL 28638</strain>
    </source>
</reference>
<name>A0A137P7M3_CONC2</name>
<feature type="transmembrane region" description="Helical" evidence="1">
    <location>
        <begin position="224"/>
        <end position="243"/>
    </location>
</feature>
<evidence type="ECO:0000256" key="1">
    <source>
        <dbReference type="SAM" id="Phobius"/>
    </source>
</evidence>
<dbReference type="Gene3D" id="1.10.167.10">
    <property type="entry name" value="Regulator of G-protein Signalling 4, domain 2"/>
    <property type="match status" value="1"/>
</dbReference>
<accession>A0A137P7M3</accession>
<keyword evidence="3" id="KW-1185">Reference proteome</keyword>
<feature type="transmembrane region" description="Helical" evidence="1">
    <location>
        <begin position="280"/>
        <end position="305"/>
    </location>
</feature>
<evidence type="ECO:0008006" key="4">
    <source>
        <dbReference type="Google" id="ProtNLM"/>
    </source>
</evidence>
<gene>
    <name evidence="2" type="ORF">CONCODRAFT_78554</name>
</gene>
<dbReference type="InterPro" id="IPR036305">
    <property type="entry name" value="RGS_sf"/>
</dbReference>
<keyword evidence="1" id="KW-0812">Transmembrane</keyword>
<evidence type="ECO:0000313" key="2">
    <source>
        <dbReference type="EMBL" id="KXN71017.1"/>
    </source>
</evidence>
<dbReference type="AlphaFoldDB" id="A0A137P7M3"/>
<organism evidence="2 3">
    <name type="scientific">Conidiobolus coronatus (strain ATCC 28846 / CBS 209.66 / NRRL 28638)</name>
    <name type="common">Delacroixia coronata</name>
    <dbReference type="NCBI Taxonomy" id="796925"/>
    <lineage>
        <taxon>Eukaryota</taxon>
        <taxon>Fungi</taxon>
        <taxon>Fungi incertae sedis</taxon>
        <taxon>Zoopagomycota</taxon>
        <taxon>Entomophthoromycotina</taxon>
        <taxon>Entomophthoromycetes</taxon>
        <taxon>Entomophthorales</taxon>
        <taxon>Ancylistaceae</taxon>
        <taxon>Conidiobolus</taxon>
    </lineage>
</organism>
<dbReference type="STRING" id="796925.A0A137P7M3"/>
<dbReference type="SUPFAM" id="SSF48097">
    <property type="entry name" value="Regulator of G-protein signaling, RGS"/>
    <property type="match status" value="1"/>
</dbReference>
<dbReference type="EMBL" id="KQ964486">
    <property type="protein sequence ID" value="KXN71017.1"/>
    <property type="molecule type" value="Genomic_DNA"/>
</dbReference>
<proteinExistence type="predicted"/>
<dbReference type="OrthoDB" id="5584247at2759"/>
<dbReference type="Proteomes" id="UP000070444">
    <property type="component" value="Unassembled WGS sequence"/>
</dbReference>